<organism evidence="1 2">
    <name type="scientific">Lentzea guizhouensis</name>
    <dbReference type="NCBI Taxonomy" id="1586287"/>
    <lineage>
        <taxon>Bacteria</taxon>
        <taxon>Bacillati</taxon>
        <taxon>Actinomycetota</taxon>
        <taxon>Actinomycetes</taxon>
        <taxon>Pseudonocardiales</taxon>
        <taxon>Pseudonocardiaceae</taxon>
        <taxon>Lentzea</taxon>
    </lineage>
</organism>
<name>A0A1B2HTA8_9PSEU</name>
<dbReference type="EMBL" id="CP016793">
    <property type="protein sequence ID" value="ANZ40951.1"/>
    <property type="molecule type" value="Genomic_DNA"/>
</dbReference>
<dbReference type="Proteomes" id="UP000093053">
    <property type="component" value="Chromosome"/>
</dbReference>
<keyword evidence="2" id="KW-1185">Reference proteome</keyword>
<protein>
    <submittedName>
        <fullName evidence="1">Uncharacterized protein</fullName>
    </submittedName>
</protein>
<gene>
    <name evidence="1" type="ORF">BBK82_38185</name>
</gene>
<evidence type="ECO:0000313" key="2">
    <source>
        <dbReference type="Proteomes" id="UP000093053"/>
    </source>
</evidence>
<sequence>MQRTVSGAVGERDRVPGLACVGGDGGQAEEDLGLRVAVAEVADEVERLAVAGDRVRAVAEP</sequence>
<dbReference type="KEGG" id="led:BBK82_38185"/>
<proteinExistence type="predicted"/>
<evidence type="ECO:0000313" key="1">
    <source>
        <dbReference type="EMBL" id="ANZ40951.1"/>
    </source>
</evidence>
<dbReference type="RefSeq" id="WP_065919288.1">
    <property type="nucleotide sequence ID" value="NZ_CP016793.1"/>
</dbReference>
<reference evidence="1 2" key="1">
    <citation type="submission" date="2016-07" db="EMBL/GenBank/DDBJ databases">
        <title>Complete genome sequence of the Lentzea guizhouensis DHS C013.</title>
        <authorList>
            <person name="Cao C."/>
        </authorList>
    </citation>
    <scope>NUCLEOTIDE SEQUENCE [LARGE SCALE GENOMIC DNA]</scope>
    <source>
        <strain evidence="1 2">DHS C013</strain>
    </source>
</reference>
<accession>A0A1B2HTA8</accession>
<dbReference type="AlphaFoldDB" id="A0A1B2HTA8"/>